<proteinExistence type="predicted"/>
<dbReference type="EMBL" id="LR796341">
    <property type="protein sequence ID" value="CAB4137902.1"/>
    <property type="molecule type" value="Genomic_DNA"/>
</dbReference>
<reference evidence="1" key="1">
    <citation type="submission" date="2020-04" db="EMBL/GenBank/DDBJ databases">
        <authorList>
            <person name="Chiriac C."/>
            <person name="Salcher M."/>
            <person name="Ghai R."/>
            <person name="Kavagutti S V."/>
        </authorList>
    </citation>
    <scope>NUCLEOTIDE SEQUENCE</scope>
</reference>
<dbReference type="Gene3D" id="3.90.550.10">
    <property type="entry name" value="Spore Coat Polysaccharide Biosynthesis Protein SpsA, Chain A"/>
    <property type="match status" value="1"/>
</dbReference>
<dbReference type="InterPro" id="IPR029044">
    <property type="entry name" value="Nucleotide-diphossugar_trans"/>
</dbReference>
<protein>
    <submittedName>
        <fullName evidence="1">Uncharacterized protein</fullName>
    </submittedName>
</protein>
<gene>
    <name evidence="1" type="ORF">UFOVP328_125</name>
</gene>
<name>A0A6J5LVR8_9CAUD</name>
<organism evidence="1">
    <name type="scientific">uncultured Caudovirales phage</name>
    <dbReference type="NCBI Taxonomy" id="2100421"/>
    <lineage>
        <taxon>Viruses</taxon>
        <taxon>Duplodnaviria</taxon>
        <taxon>Heunggongvirae</taxon>
        <taxon>Uroviricota</taxon>
        <taxon>Caudoviricetes</taxon>
        <taxon>Peduoviridae</taxon>
        <taxon>Maltschvirus</taxon>
        <taxon>Maltschvirus maltsch</taxon>
    </lineage>
</organism>
<sequence length="240" mass="28592">MKNILVKSLFNIQDTNWHIKDRKNETDLYEKYVEMHQLSLGTYSQHLKGNWSFKFISGTVSNVNEAFQKTFYTIYDLWKQGDTTILYTDPDTLAIRDIDPWEISDKFMMFNYTDPRSFNKPNAYNRRFDNFFNAGVRLFPAQMSQKIWDTALDMARNWDTSTYDTEQIILNSMLWDQGLSLDQALRPEWAYQAQWLPDLATQCQQDIWNGLDIRHSNIIHTHSSRNIDVKLQLMKHWIPQ</sequence>
<evidence type="ECO:0000313" key="1">
    <source>
        <dbReference type="EMBL" id="CAB4137902.1"/>
    </source>
</evidence>
<dbReference type="SUPFAM" id="SSF53448">
    <property type="entry name" value="Nucleotide-diphospho-sugar transferases"/>
    <property type="match status" value="1"/>
</dbReference>
<accession>A0A6J5LVR8</accession>